<sequence length="174" mass="19913">MINRSQLTSCCLPRLELWSMVRWMLNPFVTNGAVIQQGRCQTPFAFALKRRRQRFGTRSCWLLIQTSRRLEPYLGRYVSRPLWFKVETTKSTRAHSCLSTVASSESSVGTVFVFLNLNQVFVLFCFFLLPSTCLTRGGAALILYLSLHKSDGATFGERKASFFLSKKLMLTSYN</sequence>
<evidence type="ECO:0000313" key="3">
    <source>
        <dbReference type="Proteomes" id="UP001151752"/>
    </source>
</evidence>
<gene>
    <name evidence="2" type="ORF">OIU74_011206</name>
</gene>
<keyword evidence="1" id="KW-0812">Transmembrane</keyword>
<dbReference type="AlphaFoldDB" id="A0A9Q0TES9"/>
<feature type="transmembrane region" description="Helical" evidence="1">
    <location>
        <begin position="120"/>
        <end position="145"/>
    </location>
</feature>
<dbReference type="Proteomes" id="UP001151752">
    <property type="component" value="Chromosome 2"/>
</dbReference>
<accession>A0A9Q0TES9</accession>
<comment type="caution">
    <text evidence="2">The sequence shown here is derived from an EMBL/GenBank/DDBJ whole genome shotgun (WGS) entry which is preliminary data.</text>
</comment>
<evidence type="ECO:0000313" key="2">
    <source>
        <dbReference type="EMBL" id="KAJ6710272.1"/>
    </source>
</evidence>
<reference evidence="2" key="2">
    <citation type="journal article" date="2023" name="Int. J. Mol. Sci.">
        <title>De Novo Assembly and Annotation of 11 Diverse Shrub Willow (Salix) Genomes Reveals Novel Gene Organization in Sex-Linked Regions.</title>
        <authorList>
            <person name="Hyden B."/>
            <person name="Feng K."/>
            <person name="Yates T.B."/>
            <person name="Jawdy S."/>
            <person name="Cereghino C."/>
            <person name="Smart L.B."/>
            <person name="Muchero W."/>
        </authorList>
    </citation>
    <scope>NUCLEOTIDE SEQUENCE</scope>
    <source>
        <tissue evidence="2">Shoot tip</tissue>
    </source>
</reference>
<keyword evidence="1" id="KW-0472">Membrane</keyword>
<name>A0A9Q0TES9_9ROSI</name>
<reference evidence="2" key="1">
    <citation type="submission" date="2022-11" db="EMBL/GenBank/DDBJ databases">
        <authorList>
            <person name="Hyden B.L."/>
            <person name="Feng K."/>
            <person name="Yates T."/>
            <person name="Jawdy S."/>
            <person name="Smart L.B."/>
            <person name="Muchero W."/>
        </authorList>
    </citation>
    <scope>NUCLEOTIDE SEQUENCE</scope>
    <source>
        <tissue evidence="2">Shoot tip</tissue>
    </source>
</reference>
<evidence type="ECO:0000256" key="1">
    <source>
        <dbReference type="SAM" id="Phobius"/>
    </source>
</evidence>
<protein>
    <submittedName>
        <fullName evidence="2">Uncharacterized protein</fullName>
    </submittedName>
</protein>
<keyword evidence="3" id="KW-1185">Reference proteome</keyword>
<proteinExistence type="predicted"/>
<keyword evidence="1" id="KW-1133">Transmembrane helix</keyword>
<organism evidence="2 3">
    <name type="scientific">Salix koriyanagi</name>
    <dbReference type="NCBI Taxonomy" id="2511006"/>
    <lineage>
        <taxon>Eukaryota</taxon>
        <taxon>Viridiplantae</taxon>
        <taxon>Streptophyta</taxon>
        <taxon>Embryophyta</taxon>
        <taxon>Tracheophyta</taxon>
        <taxon>Spermatophyta</taxon>
        <taxon>Magnoliopsida</taxon>
        <taxon>eudicotyledons</taxon>
        <taxon>Gunneridae</taxon>
        <taxon>Pentapetalae</taxon>
        <taxon>rosids</taxon>
        <taxon>fabids</taxon>
        <taxon>Malpighiales</taxon>
        <taxon>Salicaceae</taxon>
        <taxon>Saliceae</taxon>
        <taxon>Salix</taxon>
    </lineage>
</organism>
<dbReference type="EMBL" id="JAPFFM010000015">
    <property type="protein sequence ID" value="KAJ6710272.1"/>
    <property type="molecule type" value="Genomic_DNA"/>
</dbReference>